<dbReference type="AlphaFoldDB" id="A0A518G9Q0"/>
<reference evidence="1 2" key="1">
    <citation type="submission" date="2019-02" db="EMBL/GenBank/DDBJ databases">
        <title>Deep-cultivation of Planctomycetes and their phenomic and genomic characterization uncovers novel biology.</title>
        <authorList>
            <person name="Wiegand S."/>
            <person name="Jogler M."/>
            <person name="Boedeker C."/>
            <person name="Pinto D."/>
            <person name="Vollmers J."/>
            <person name="Rivas-Marin E."/>
            <person name="Kohn T."/>
            <person name="Peeters S.H."/>
            <person name="Heuer A."/>
            <person name="Rast P."/>
            <person name="Oberbeckmann S."/>
            <person name="Bunk B."/>
            <person name="Jeske O."/>
            <person name="Meyerdierks A."/>
            <person name="Storesund J.E."/>
            <person name="Kallscheuer N."/>
            <person name="Luecker S."/>
            <person name="Lage O.M."/>
            <person name="Pohl T."/>
            <person name="Merkel B.J."/>
            <person name="Hornburger P."/>
            <person name="Mueller R.-W."/>
            <person name="Bruemmer F."/>
            <person name="Labrenz M."/>
            <person name="Spormann A.M."/>
            <person name="Op den Camp H."/>
            <person name="Overmann J."/>
            <person name="Amann R."/>
            <person name="Jetten M.S.M."/>
            <person name="Mascher T."/>
            <person name="Medema M.H."/>
            <person name="Devos D.P."/>
            <person name="Kaster A.-K."/>
            <person name="Ovreas L."/>
            <person name="Rohde M."/>
            <person name="Galperin M.Y."/>
            <person name="Jogler C."/>
        </authorList>
    </citation>
    <scope>NUCLEOTIDE SEQUENCE [LARGE SCALE GENOMIC DNA]</scope>
    <source>
        <strain evidence="1 2">Q31a</strain>
    </source>
</reference>
<proteinExistence type="predicted"/>
<dbReference type="EMBL" id="CP036298">
    <property type="protein sequence ID" value="QDV25325.1"/>
    <property type="molecule type" value="Genomic_DNA"/>
</dbReference>
<gene>
    <name evidence="1" type="ORF">Q31a_36490</name>
</gene>
<protein>
    <submittedName>
        <fullName evidence="1">Uncharacterized protein</fullName>
    </submittedName>
</protein>
<evidence type="ECO:0000313" key="2">
    <source>
        <dbReference type="Proteomes" id="UP000318017"/>
    </source>
</evidence>
<organism evidence="1 2">
    <name type="scientific">Aureliella helgolandensis</name>
    <dbReference type="NCBI Taxonomy" id="2527968"/>
    <lineage>
        <taxon>Bacteria</taxon>
        <taxon>Pseudomonadati</taxon>
        <taxon>Planctomycetota</taxon>
        <taxon>Planctomycetia</taxon>
        <taxon>Pirellulales</taxon>
        <taxon>Pirellulaceae</taxon>
        <taxon>Aureliella</taxon>
    </lineage>
</organism>
<dbReference type="RefSeq" id="WP_145080234.1">
    <property type="nucleotide sequence ID" value="NZ_CP036298.1"/>
</dbReference>
<keyword evidence="2" id="KW-1185">Reference proteome</keyword>
<dbReference type="KEGG" id="ahel:Q31a_36490"/>
<dbReference type="OrthoDB" id="253243at2"/>
<accession>A0A518G9Q0</accession>
<dbReference type="Proteomes" id="UP000318017">
    <property type="component" value="Chromosome"/>
</dbReference>
<sequence length="357" mass="40050">MCSTSTRNSFSVHDFTDSLVAAGYDNTGMVADPSSLPEYDRHNVESALRRPTWRYDRAITLYDAGGRYSPMLDGPMTTAFLRMHGIRNRLLRAGVSPVDFPIKCPLHLRHMIAAEEFFLHADSWRKACLEARILAGQESDQISEACCLSVQAVHWYERLFFQVADRLQAPDWIIGSVIGPIAQAGIDEVSQEHALRFLGYIGGEHIVEQLVRGGSSHQIPTSASEVYSFLDSRIQVALRVQTYLGISAMKPSRFDTNPLLSSYAKQQDLDLRATGESEQASWIRSYIESVAKNTQVPRGSEIDKLPSDSHLRSYSVGCVELRADEQNRYSKGGLPYFDRLQAFKLPEPNSQVNIEDE</sequence>
<evidence type="ECO:0000313" key="1">
    <source>
        <dbReference type="EMBL" id="QDV25325.1"/>
    </source>
</evidence>
<name>A0A518G9Q0_9BACT</name>